<proteinExistence type="inferred from homology"/>
<evidence type="ECO:0000259" key="13">
    <source>
        <dbReference type="PROSITE" id="PS51352"/>
    </source>
</evidence>
<keyword evidence="5 12" id="KW-0732">Signal</keyword>
<feature type="chain" id="PRO_5017928531" description="protein disulfide-isomerase" evidence="12">
    <location>
        <begin position="16"/>
        <end position="425"/>
    </location>
</feature>
<dbReference type="InterPro" id="IPR057305">
    <property type="entry name" value="Thioredox_PDIA6_C"/>
</dbReference>
<dbReference type="EC" id="5.3.4.1" evidence="4"/>
<keyword evidence="7" id="KW-0256">Endoplasmic reticulum</keyword>
<feature type="domain" description="Thioredoxin" evidence="13">
    <location>
        <begin position="5"/>
        <end position="133"/>
    </location>
</feature>
<keyword evidence="15" id="KW-1185">Reference proteome</keyword>
<dbReference type="PROSITE" id="PS51352">
    <property type="entry name" value="THIOREDOXIN_2"/>
    <property type="match status" value="2"/>
</dbReference>
<dbReference type="PANTHER" id="PTHR45815">
    <property type="entry name" value="PROTEIN DISULFIDE-ISOMERASE A6"/>
    <property type="match status" value="1"/>
</dbReference>
<evidence type="ECO:0000256" key="10">
    <source>
        <dbReference type="ARBA" id="ARBA00023284"/>
    </source>
</evidence>
<keyword evidence="9" id="KW-0413">Isomerase</keyword>
<comment type="similarity">
    <text evidence="3 11">Belongs to the protein disulfide isomerase family.</text>
</comment>
<evidence type="ECO:0000256" key="12">
    <source>
        <dbReference type="SAM" id="SignalP"/>
    </source>
</evidence>
<dbReference type="PROSITE" id="PS00194">
    <property type="entry name" value="THIOREDOXIN_1"/>
    <property type="match status" value="1"/>
</dbReference>
<evidence type="ECO:0000256" key="4">
    <source>
        <dbReference type="ARBA" id="ARBA00012723"/>
    </source>
</evidence>
<evidence type="ECO:0000313" key="14">
    <source>
        <dbReference type="EMBL" id="VDP58882.1"/>
    </source>
</evidence>
<dbReference type="Pfam" id="PF24541">
    <property type="entry name" value="Thioredox_PDIA6_C"/>
    <property type="match status" value="1"/>
</dbReference>
<sequence length="425" mass="47581">MLFIVLFLLLSPALCLFNTNDDVIKLTDQNFDQVTSSKELWFIMFYASWCGHSKNAAPDWKRFATNFKVSWNENYWLIKQGIVKVGAVDSENNPTVTQRFSVQGFPTIIIFGDNKHSGRDIDHLNKEALRELTSLVKSRTGSGSSDGTDKDDVIELTDSNFDEMVLNSQEPWLVEFFAPWCGHCKNLKPHWDKAARELKGTVKLAALDATVHSRMAQKYGIRGYPTIKFFPAGPKTDDPIDYDGARSSDAIVAWAMEKADASAPAPEIVELTSASILKEACEDRPLCIISVFPMLFDCQSECRKKYLDLLKSEADKFKKQKWGWIWTEALKHSNLENALDIGGSGYPAMVAVHGRKKKRTTLRGAYSSAGVHDFLRQLSVGGATLPLYDVNSLPEIKTVEPWDGKDAQVSLIMRLAVISRSICVI</sequence>
<dbReference type="Pfam" id="PF00085">
    <property type="entry name" value="Thioredoxin"/>
    <property type="match status" value="2"/>
</dbReference>
<gene>
    <name evidence="14" type="ORF">SMTD_LOCUS11673</name>
</gene>
<evidence type="ECO:0000256" key="8">
    <source>
        <dbReference type="ARBA" id="ARBA00023157"/>
    </source>
</evidence>
<dbReference type="NCBIfam" id="TIGR01126">
    <property type="entry name" value="pdi_dom"/>
    <property type="match status" value="1"/>
</dbReference>
<evidence type="ECO:0000256" key="2">
    <source>
        <dbReference type="ARBA" id="ARBA00004319"/>
    </source>
</evidence>
<dbReference type="Gene3D" id="3.40.30.10">
    <property type="entry name" value="Glutaredoxin"/>
    <property type="match status" value="2"/>
</dbReference>
<dbReference type="EMBL" id="UZAL01031681">
    <property type="protein sequence ID" value="VDP58882.1"/>
    <property type="molecule type" value="Genomic_DNA"/>
</dbReference>
<dbReference type="InterPro" id="IPR013766">
    <property type="entry name" value="Thioredoxin_domain"/>
</dbReference>
<dbReference type="PRINTS" id="PR00421">
    <property type="entry name" value="THIOREDOXIN"/>
</dbReference>
<dbReference type="SUPFAM" id="SSF52833">
    <property type="entry name" value="Thioredoxin-like"/>
    <property type="match status" value="3"/>
</dbReference>
<evidence type="ECO:0000256" key="3">
    <source>
        <dbReference type="ARBA" id="ARBA00006347"/>
    </source>
</evidence>
<dbReference type="CDD" id="cd02983">
    <property type="entry name" value="P5_C"/>
    <property type="match status" value="1"/>
</dbReference>
<dbReference type="Proteomes" id="UP000269396">
    <property type="component" value="Unassembled WGS sequence"/>
</dbReference>
<accession>A0A3P8E4E0</accession>
<dbReference type="InterPro" id="IPR005788">
    <property type="entry name" value="PDI_thioredoxin-like_dom"/>
</dbReference>
<keyword evidence="8" id="KW-1015">Disulfide bond</keyword>
<evidence type="ECO:0000256" key="1">
    <source>
        <dbReference type="ARBA" id="ARBA00001182"/>
    </source>
</evidence>
<dbReference type="InterPro" id="IPR036249">
    <property type="entry name" value="Thioredoxin-like_sf"/>
</dbReference>
<dbReference type="AlphaFoldDB" id="A0A3P8E4E0"/>
<dbReference type="GO" id="GO:0034976">
    <property type="term" value="P:response to endoplasmic reticulum stress"/>
    <property type="evidence" value="ECO:0007669"/>
    <property type="project" value="TreeGrafter"/>
</dbReference>
<keyword evidence="6" id="KW-0677">Repeat</keyword>
<dbReference type="InterPro" id="IPR017937">
    <property type="entry name" value="Thioredoxin_CS"/>
</dbReference>
<protein>
    <recommendedName>
        <fullName evidence="4">protein disulfide-isomerase</fullName>
        <ecNumber evidence="4">5.3.4.1</ecNumber>
    </recommendedName>
</protein>
<reference evidence="14 15" key="1">
    <citation type="submission" date="2018-11" db="EMBL/GenBank/DDBJ databases">
        <authorList>
            <consortium name="Pathogen Informatics"/>
        </authorList>
    </citation>
    <scope>NUCLEOTIDE SEQUENCE [LARGE SCALE GENOMIC DNA]</scope>
    <source>
        <strain>Denwood</strain>
        <strain evidence="15">Zambia</strain>
    </source>
</reference>
<feature type="signal peptide" evidence="12">
    <location>
        <begin position="1"/>
        <end position="15"/>
    </location>
</feature>
<comment type="subcellular location">
    <subcellularLocation>
        <location evidence="2">Endoplasmic reticulum lumen</location>
    </subcellularLocation>
</comment>
<comment type="catalytic activity">
    <reaction evidence="1">
        <text>Catalyzes the rearrangement of -S-S- bonds in proteins.</text>
        <dbReference type="EC" id="5.3.4.1"/>
    </reaction>
</comment>
<keyword evidence="10" id="KW-0676">Redox-active center</keyword>
<feature type="domain" description="Thioredoxin" evidence="13">
    <location>
        <begin position="134"/>
        <end position="260"/>
    </location>
</feature>
<evidence type="ECO:0000256" key="11">
    <source>
        <dbReference type="RuleBase" id="RU004208"/>
    </source>
</evidence>
<evidence type="ECO:0000256" key="7">
    <source>
        <dbReference type="ARBA" id="ARBA00022824"/>
    </source>
</evidence>
<organism evidence="14 15">
    <name type="scientific">Schistosoma mattheei</name>
    <dbReference type="NCBI Taxonomy" id="31246"/>
    <lineage>
        <taxon>Eukaryota</taxon>
        <taxon>Metazoa</taxon>
        <taxon>Spiralia</taxon>
        <taxon>Lophotrochozoa</taxon>
        <taxon>Platyhelminthes</taxon>
        <taxon>Trematoda</taxon>
        <taxon>Digenea</taxon>
        <taxon>Strigeidida</taxon>
        <taxon>Schistosomatoidea</taxon>
        <taxon>Schistosomatidae</taxon>
        <taxon>Schistosoma</taxon>
    </lineage>
</organism>
<dbReference type="GO" id="GO:0003756">
    <property type="term" value="F:protein disulfide isomerase activity"/>
    <property type="evidence" value="ECO:0007669"/>
    <property type="project" value="UniProtKB-EC"/>
</dbReference>
<name>A0A3P8E4E0_9TREM</name>
<evidence type="ECO:0000256" key="6">
    <source>
        <dbReference type="ARBA" id="ARBA00022737"/>
    </source>
</evidence>
<evidence type="ECO:0000256" key="5">
    <source>
        <dbReference type="ARBA" id="ARBA00022729"/>
    </source>
</evidence>
<dbReference type="FunFam" id="3.40.30.10:FF:000032">
    <property type="entry name" value="Protein disulfide-isomerase A6 homolog"/>
    <property type="match status" value="1"/>
</dbReference>
<dbReference type="GO" id="GO:0015035">
    <property type="term" value="F:protein-disulfide reductase activity"/>
    <property type="evidence" value="ECO:0007669"/>
    <property type="project" value="TreeGrafter"/>
</dbReference>
<dbReference type="CDD" id="cd03001">
    <property type="entry name" value="PDI_a_P5"/>
    <property type="match status" value="1"/>
</dbReference>
<evidence type="ECO:0000313" key="15">
    <source>
        <dbReference type="Proteomes" id="UP000269396"/>
    </source>
</evidence>
<dbReference type="PANTHER" id="PTHR45815:SF3">
    <property type="entry name" value="PROTEIN DISULFIDE-ISOMERASE A6"/>
    <property type="match status" value="1"/>
</dbReference>
<evidence type="ECO:0000256" key="9">
    <source>
        <dbReference type="ARBA" id="ARBA00023235"/>
    </source>
</evidence>
<dbReference type="GO" id="GO:0005788">
    <property type="term" value="C:endoplasmic reticulum lumen"/>
    <property type="evidence" value="ECO:0007669"/>
    <property type="project" value="UniProtKB-SubCell"/>
</dbReference>